<evidence type="ECO:0000259" key="8">
    <source>
        <dbReference type="Pfam" id="PF01757"/>
    </source>
</evidence>
<name>F3ZS30_9BACE</name>
<organism evidence="9 10">
    <name type="scientific">Bacteroides coprosuis DSM 18011</name>
    <dbReference type="NCBI Taxonomy" id="679937"/>
    <lineage>
        <taxon>Bacteria</taxon>
        <taxon>Pseudomonadati</taxon>
        <taxon>Bacteroidota</taxon>
        <taxon>Bacteroidia</taxon>
        <taxon>Bacteroidales</taxon>
        <taxon>Bacteroidaceae</taxon>
        <taxon>Bacteroides</taxon>
    </lineage>
</organism>
<dbReference type="STRING" id="679937.Bcop_1863"/>
<feature type="transmembrane region" description="Helical" evidence="7">
    <location>
        <begin position="84"/>
        <end position="104"/>
    </location>
</feature>
<feature type="transmembrane region" description="Helical" evidence="7">
    <location>
        <begin position="149"/>
        <end position="167"/>
    </location>
</feature>
<feature type="transmembrane region" description="Helical" evidence="7">
    <location>
        <begin position="266"/>
        <end position="282"/>
    </location>
</feature>
<evidence type="ECO:0000256" key="6">
    <source>
        <dbReference type="ARBA" id="ARBA00023136"/>
    </source>
</evidence>
<feature type="transmembrane region" description="Helical" evidence="7">
    <location>
        <begin position="173"/>
        <end position="193"/>
    </location>
</feature>
<feature type="domain" description="Acyltransferase 3" evidence="8">
    <location>
        <begin position="11"/>
        <end position="319"/>
    </location>
</feature>
<feature type="transmembrane region" description="Helical" evidence="7">
    <location>
        <begin position="124"/>
        <end position="142"/>
    </location>
</feature>
<comment type="similarity">
    <text evidence="2">Belongs to the acyltransferase 3 family.</text>
</comment>
<comment type="subcellular location">
    <subcellularLocation>
        <location evidence="1">Cell membrane</location>
        <topology evidence="1">Multi-pass membrane protein</topology>
    </subcellularLocation>
</comment>
<evidence type="ECO:0000256" key="7">
    <source>
        <dbReference type="SAM" id="Phobius"/>
    </source>
</evidence>
<sequence>MQIRKNKRESNIELLRFIAMMMVLAVHANFFAIGTPSTINCSEHFDNAAARIIFESMSIVCVDVFILISGWFGIKSSMRGFSNFVFQCLFFLIGIYVVVVIIGIRDLSIKGLAECLVLTKSNWFIKAYIGLYLLSPVLNSFVEKADKLTFRNVLVAFFIFQTIYGWISNAAVFFEMGYSTISFIGLYLLARYVRIHESQMTNMPSFFYILIYLFFSFILSFISFGGIYFDFIVISARMYSYINPIVILSVLSLLLFFNSLCVKSRVINWFAASSFAVFLLHSNPNILQNYFVRYVKIIYNQFDGFLCLTILLVFISFIAIIAVLIDQIRIVIWRRVFLKYIFKSQK</sequence>
<evidence type="ECO:0000313" key="9">
    <source>
        <dbReference type="EMBL" id="EGJ72051.1"/>
    </source>
</evidence>
<keyword evidence="3" id="KW-1003">Cell membrane</keyword>
<evidence type="ECO:0000256" key="1">
    <source>
        <dbReference type="ARBA" id="ARBA00004651"/>
    </source>
</evidence>
<proteinExistence type="inferred from homology"/>
<dbReference type="GO" id="GO:0005886">
    <property type="term" value="C:plasma membrane"/>
    <property type="evidence" value="ECO:0007669"/>
    <property type="project" value="UniProtKB-SubCell"/>
</dbReference>
<dbReference type="Proteomes" id="UP000018439">
    <property type="component" value="Chromosome"/>
</dbReference>
<evidence type="ECO:0000313" key="10">
    <source>
        <dbReference type="Proteomes" id="UP000018439"/>
    </source>
</evidence>
<dbReference type="GO" id="GO:0016413">
    <property type="term" value="F:O-acetyltransferase activity"/>
    <property type="evidence" value="ECO:0007669"/>
    <property type="project" value="TreeGrafter"/>
</dbReference>
<dbReference type="AlphaFoldDB" id="F3ZS30"/>
<reference evidence="9 10" key="1">
    <citation type="journal article" date="2011" name="Stand. Genomic Sci.">
        <title>Non-contiguous finished genome sequence of Bacteroides coprosuis type strain (PC139).</title>
        <authorList>
            <person name="Land M."/>
            <person name="Held B."/>
            <person name="Gronow S."/>
            <person name="Abt B."/>
            <person name="Lucas S."/>
            <person name="Del Rio T.G."/>
            <person name="Nolan M."/>
            <person name="Tice H."/>
            <person name="Cheng J.F."/>
            <person name="Pitluck S."/>
            <person name="Liolios K."/>
            <person name="Pagani I."/>
            <person name="Ivanova N."/>
            <person name="Mavromatis K."/>
            <person name="Mikhailova N."/>
            <person name="Pati A."/>
            <person name="Tapia R."/>
            <person name="Han C."/>
            <person name="Goodwin L."/>
            <person name="Chen A."/>
            <person name="Palaniappan K."/>
            <person name="Hauser L."/>
            <person name="Brambilla E.M."/>
            <person name="Rohde M."/>
            <person name="Goker M."/>
            <person name="Detter J.C."/>
            <person name="Woyke T."/>
            <person name="Bristow J."/>
            <person name="Eisen J.A."/>
            <person name="Markowitz V."/>
            <person name="Hugenholtz P."/>
            <person name="Kyrpides N.C."/>
            <person name="Klenk H.P."/>
            <person name="Lapidus A."/>
        </authorList>
    </citation>
    <scope>NUCLEOTIDE SEQUENCE</scope>
    <source>
        <strain evidence="9 10">DSM 18011</strain>
    </source>
</reference>
<feature type="transmembrane region" description="Helical" evidence="7">
    <location>
        <begin position="52"/>
        <end position="72"/>
    </location>
</feature>
<feature type="transmembrane region" description="Helical" evidence="7">
    <location>
        <begin position="205"/>
        <end position="229"/>
    </location>
</feature>
<evidence type="ECO:0000256" key="2">
    <source>
        <dbReference type="ARBA" id="ARBA00007400"/>
    </source>
</evidence>
<dbReference type="HOGENOM" id="CLU_061343_0_0_10"/>
<evidence type="ECO:0000256" key="5">
    <source>
        <dbReference type="ARBA" id="ARBA00022989"/>
    </source>
</evidence>
<keyword evidence="6 7" id="KW-0472">Membrane</keyword>
<feature type="transmembrane region" description="Helical" evidence="7">
    <location>
        <begin position="302"/>
        <end position="325"/>
    </location>
</feature>
<dbReference type="GO" id="GO:0009246">
    <property type="term" value="P:enterobacterial common antigen biosynthetic process"/>
    <property type="evidence" value="ECO:0007669"/>
    <property type="project" value="TreeGrafter"/>
</dbReference>
<feature type="transmembrane region" description="Helical" evidence="7">
    <location>
        <begin position="12"/>
        <end position="32"/>
    </location>
</feature>
<dbReference type="eggNOG" id="COG3274">
    <property type="taxonomic scope" value="Bacteria"/>
</dbReference>
<dbReference type="PANTHER" id="PTHR40074">
    <property type="entry name" value="O-ACETYLTRANSFERASE WECH"/>
    <property type="match status" value="1"/>
</dbReference>
<protein>
    <submittedName>
        <fullName evidence="9">Putative transmembrane protein</fullName>
    </submittedName>
</protein>
<evidence type="ECO:0000256" key="4">
    <source>
        <dbReference type="ARBA" id="ARBA00022692"/>
    </source>
</evidence>
<dbReference type="PANTHER" id="PTHR40074:SF2">
    <property type="entry name" value="O-ACETYLTRANSFERASE WECH"/>
    <property type="match status" value="1"/>
</dbReference>
<dbReference type="EMBL" id="CM001167">
    <property type="protein sequence ID" value="EGJ72051.1"/>
    <property type="molecule type" value="Genomic_DNA"/>
</dbReference>
<dbReference type="OrthoDB" id="1082824at2"/>
<feature type="transmembrane region" description="Helical" evidence="7">
    <location>
        <begin position="241"/>
        <end position="259"/>
    </location>
</feature>
<gene>
    <name evidence="9" type="ORF">Bcop_1863</name>
</gene>
<dbReference type="Pfam" id="PF01757">
    <property type="entry name" value="Acyl_transf_3"/>
    <property type="match status" value="1"/>
</dbReference>
<keyword evidence="4 7" id="KW-0812">Transmembrane</keyword>
<accession>F3ZS30</accession>
<dbReference type="InterPro" id="IPR002656">
    <property type="entry name" value="Acyl_transf_3_dom"/>
</dbReference>
<keyword evidence="10" id="KW-1185">Reference proteome</keyword>
<evidence type="ECO:0000256" key="3">
    <source>
        <dbReference type="ARBA" id="ARBA00022475"/>
    </source>
</evidence>
<keyword evidence="5 7" id="KW-1133">Transmembrane helix</keyword>